<dbReference type="PROSITE" id="PS50011">
    <property type="entry name" value="PROTEIN_KINASE_DOM"/>
    <property type="match status" value="1"/>
</dbReference>
<keyword evidence="5" id="KW-0547">Nucleotide-binding</keyword>
<sequence>MDNYEKIQTIGKGSFGKVTKIRRKADGRELVWKELNYGSMNDKEKSQIVAEVNILRELRHPCIVRYYDRIIEKKSTKLYIVMEHCSGGDLASLLRRHRKDKTWVEEQFIWKVLGQVVSALKECHRHKENGVSKPILHRDLKPANILLDKNMNAKLCDFGLATELAGSHKLAQTIGVGTPYYMSPELVNNQRYDERSDIWSVGCIIYEMASLSPPFDAQNQLALAVKINSGKIAKLPAQYSEELHRSCHWMLRREIGRRPRVEDLERLPNLVTPLKDTRLAVKEIELANQQNKLYRDRQAAEEKLAKWEGEIKKREEKLRKAEEALCRREQELKRREAAFEKRGLGGEAMGAALGSLPPPPPVEGGENKENRENRDNRGVKRNSNTFNIMNVPTEVCRDNGGKVGGGGGGRRTRQSFGNVQNNNIPTSTTSGSSGATKEGFDSYKRRKTAMEKGGENVRG</sequence>
<dbReference type="GO" id="GO:0005524">
    <property type="term" value="F:ATP binding"/>
    <property type="evidence" value="ECO:0007669"/>
    <property type="project" value="UniProtKB-KW"/>
</dbReference>
<dbReference type="OrthoDB" id="248923at2759"/>
<evidence type="ECO:0000259" key="12">
    <source>
        <dbReference type="PROSITE" id="PS50011"/>
    </source>
</evidence>
<name>A0A9W7AXU7_9STRA</name>
<evidence type="ECO:0000313" key="13">
    <source>
        <dbReference type="EMBL" id="GMH76389.1"/>
    </source>
</evidence>
<dbReference type="GO" id="GO:0004674">
    <property type="term" value="F:protein serine/threonine kinase activity"/>
    <property type="evidence" value="ECO:0007669"/>
    <property type="project" value="UniProtKB-KW"/>
</dbReference>
<keyword evidence="6" id="KW-0418">Kinase</keyword>
<evidence type="ECO:0000256" key="1">
    <source>
        <dbReference type="ARBA" id="ARBA00010886"/>
    </source>
</evidence>
<evidence type="ECO:0000256" key="5">
    <source>
        <dbReference type="ARBA" id="ARBA00022741"/>
    </source>
</evidence>
<dbReference type="EC" id="2.7.11.1" evidence="2"/>
<feature type="domain" description="Protein kinase" evidence="12">
    <location>
        <begin position="4"/>
        <end position="270"/>
    </location>
</feature>
<evidence type="ECO:0000256" key="9">
    <source>
        <dbReference type="ARBA" id="ARBA00048679"/>
    </source>
</evidence>
<comment type="similarity">
    <text evidence="1">Belongs to the protein kinase superfamily. NEK Ser/Thr protein kinase family. NIMA subfamily.</text>
</comment>
<comment type="catalytic activity">
    <reaction evidence="8">
        <text>L-threonyl-[protein] + ATP = O-phospho-L-threonyl-[protein] + ADP + H(+)</text>
        <dbReference type="Rhea" id="RHEA:46608"/>
        <dbReference type="Rhea" id="RHEA-COMP:11060"/>
        <dbReference type="Rhea" id="RHEA-COMP:11605"/>
        <dbReference type="ChEBI" id="CHEBI:15378"/>
        <dbReference type="ChEBI" id="CHEBI:30013"/>
        <dbReference type="ChEBI" id="CHEBI:30616"/>
        <dbReference type="ChEBI" id="CHEBI:61977"/>
        <dbReference type="ChEBI" id="CHEBI:456216"/>
        <dbReference type="EC" id="2.7.11.1"/>
    </reaction>
</comment>
<keyword evidence="7" id="KW-0067">ATP-binding</keyword>
<dbReference type="InterPro" id="IPR008271">
    <property type="entry name" value="Ser/Thr_kinase_AS"/>
</dbReference>
<dbReference type="CDD" id="cd08217">
    <property type="entry name" value="STKc_Nek2"/>
    <property type="match status" value="1"/>
</dbReference>
<dbReference type="Gene3D" id="3.30.200.20">
    <property type="entry name" value="Phosphorylase Kinase, domain 1"/>
    <property type="match status" value="1"/>
</dbReference>
<keyword evidence="14" id="KW-1185">Reference proteome</keyword>
<feature type="region of interest" description="Disordered" evidence="11">
    <location>
        <begin position="348"/>
        <end position="459"/>
    </location>
</feature>
<dbReference type="Pfam" id="PF00069">
    <property type="entry name" value="Pkinase"/>
    <property type="match status" value="1"/>
</dbReference>
<evidence type="ECO:0000256" key="2">
    <source>
        <dbReference type="ARBA" id="ARBA00012513"/>
    </source>
</evidence>
<evidence type="ECO:0000256" key="8">
    <source>
        <dbReference type="ARBA" id="ARBA00047899"/>
    </source>
</evidence>
<dbReference type="InterPro" id="IPR000719">
    <property type="entry name" value="Prot_kinase_dom"/>
</dbReference>
<dbReference type="Gene3D" id="1.10.510.10">
    <property type="entry name" value="Transferase(Phosphotransferase) domain 1"/>
    <property type="match status" value="1"/>
</dbReference>
<feature type="compositionally biased region" description="Basic and acidic residues" evidence="11">
    <location>
        <begin position="438"/>
        <end position="459"/>
    </location>
</feature>
<feature type="coiled-coil region" evidence="10">
    <location>
        <begin position="290"/>
        <end position="324"/>
    </location>
</feature>
<evidence type="ECO:0000256" key="4">
    <source>
        <dbReference type="ARBA" id="ARBA00022679"/>
    </source>
</evidence>
<reference evidence="14" key="1">
    <citation type="journal article" date="2023" name="Commun. Biol.">
        <title>Genome analysis of Parmales, the sister group of diatoms, reveals the evolutionary specialization of diatoms from phago-mixotrophs to photoautotrophs.</title>
        <authorList>
            <person name="Ban H."/>
            <person name="Sato S."/>
            <person name="Yoshikawa S."/>
            <person name="Yamada K."/>
            <person name="Nakamura Y."/>
            <person name="Ichinomiya M."/>
            <person name="Sato N."/>
            <person name="Blanc-Mathieu R."/>
            <person name="Endo H."/>
            <person name="Kuwata A."/>
            <person name="Ogata H."/>
        </authorList>
    </citation>
    <scope>NUCLEOTIDE SEQUENCE [LARGE SCALE GENOMIC DNA]</scope>
    <source>
        <strain evidence="14">NIES 3701</strain>
    </source>
</reference>
<evidence type="ECO:0000256" key="3">
    <source>
        <dbReference type="ARBA" id="ARBA00022527"/>
    </source>
</evidence>
<proteinExistence type="inferred from homology"/>
<dbReference type="InterPro" id="IPR051131">
    <property type="entry name" value="NEK_Ser/Thr_kinase_NIMA"/>
</dbReference>
<accession>A0A9W7AXU7</accession>
<evidence type="ECO:0000313" key="14">
    <source>
        <dbReference type="Proteomes" id="UP001165085"/>
    </source>
</evidence>
<dbReference type="AlphaFoldDB" id="A0A9W7AXU7"/>
<evidence type="ECO:0000256" key="7">
    <source>
        <dbReference type="ARBA" id="ARBA00022840"/>
    </source>
</evidence>
<dbReference type="PANTHER" id="PTHR44899:SF10">
    <property type="entry name" value="NIMA-RELATED KINASE 2"/>
    <property type="match status" value="1"/>
</dbReference>
<dbReference type="FunFam" id="3.30.200.20:FF:000097">
    <property type="entry name" value="Probable serine/threonine-protein kinase nek1"/>
    <property type="match status" value="1"/>
</dbReference>
<dbReference type="PANTHER" id="PTHR44899">
    <property type="entry name" value="CAMK FAMILY PROTEIN KINASE"/>
    <property type="match status" value="1"/>
</dbReference>
<feature type="compositionally biased region" description="Polar residues" evidence="11">
    <location>
        <begin position="414"/>
        <end position="425"/>
    </location>
</feature>
<dbReference type="Proteomes" id="UP001165085">
    <property type="component" value="Unassembled WGS sequence"/>
</dbReference>
<dbReference type="SMART" id="SM00220">
    <property type="entry name" value="S_TKc"/>
    <property type="match status" value="1"/>
</dbReference>
<protein>
    <recommendedName>
        <fullName evidence="2">non-specific serine/threonine protein kinase</fullName>
        <ecNumber evidence="2">2.7.11.1</ecNumber>
    </recommendedName>
</protein>
<dbReference type="PROSITE" id="PS00108">
    <property type="entry name" value="PROTEIN_KINASE_ST"/>
    <property type="match status" value="1"/>
</dbReference>
<keyword evidence="10" id="KW-0175">Coiled coil</keyword>
<comment type="caution">
    <text evidence="13">The sequence shown here is derived from an EMBL/GenBank/DDBJ whole genome shotgun (WGS) entry which is preliminary data.</text>
</comment>
<organism evidence="13 14">
    <name type="scientific">Triparma strigata</name>
    <dbReference type="NCBI Taxonomy" id="1606541"/>
    <lineage>
        <taxon>Eukaryota</taxon>
        <taxon>Sar</taxon>
        <taxon>Stramenopiles</taxon>
        <taxon>Ochrophyta</taxon>
        <taxon>Bolidophyceae</taxon>
        <taxon>Parmales</taxon>
        <taxon>Triparmaceae</taxon>
        <taxon>Triparma</taxon>
    </lineage>
</organism>
<evidence type="ECO:0000256" key="10">
    <source>
        <dbReference type="SAM" id="Coils"/>
    </source>
</evidence>
<dbReference type="SUPFAM" id="SSF56112">
    <property type="entry name" value="Protein kinase-like (PK-like)"/>
    <property type="match status" value="1"/>
</dbReference>
<gene>
    <name evidence="13" type="ORF">TrST_g6567</name>
</gene>
<keyword evidence="4" id="KW-0808">Transferase</keyword>
<feature type="compositionally biased region" description="Polar residues" evidence="11">
    <location>
        <begin position="381"/>
        <end position="390"/>
    </location>
</feature>
<evidence type="ECO:0000256" key="11">
    <source>
        <dbReference type="SAM" id="MobiDB-lite"/>
    </source>
</evidence>
<comment type="catalytic activity">
    <reaction evidence="9">
        <text>L-seryl-[protein] + ATP = O-phospho-L-seryl-[protein] + ADP + H(+)</text>
        <dbReference type="Rhea" id="RHEA:17989"/>
        <dbReference type="Rhea" id="RHEA-COMP:9863"/>
        <dbReference type="Rhea" id="RHEA-COMP:11604"/>
        <dbReference type="ChEBI" id="CHEBI:15378"/>
        <dbReference type="ChEBI" id="CHEBI:29999"/>
        <dbReference type="ChEBI" id="CHEBI:30616"/>
        <dbReference type="ChEBI" id="CHEBI:83421"/>
        <dbReference type="ChEBI" id="CHEBI:456216"/>
        <dbReference type="EC" id="2.7.11.1"/>
    </reaction>
</comment>
<keyword evidence="3" id="KW-0723">Serine/threonine-protein kinase</keyword>
<feature type="compositionally biased region" description="Basic and acidic residues" evidence="11">
    <location>
        <begin position="365"/>
        <end position="378"/>
    </location>
</feature>
<evidence type="ECO:0000256" key="6">
    <source>
        <dbReference type="ARBA" id="ARBA00022777"/>
    </source>
</evidence>
<dbReference type="EMBL" id="BRXY01000196">
    <property type="protein sequence ID" value="GMH76389.1"/>
    <property type="molecule type" value="Genomic_DNA"/>
</dbReference>
<feature type="compositionally biased region" description="Low complexity" evidence="11">
    <location>
        <begin position="426"/>
        <end position="436"/>
    </location>
</feature>
<dbReference type="InterPro" id="IPR011009">
    <property type="entry name" value="Kinase-like_dom_sf"/>
</dbReference>